<protein>
    <submittedName>
        <fullName evidence="2">Uncharacterized protein</fullName>
    </submittedName>
</protein>
<keyword evidence="1" id="KW-1133">Transmembrane helix</keyword>
<name>A0A6B0GTQ3_9EURY</name>
<accession>A0A6B0GTQ3</accession>
<comment type="caution">
    <text evidence="2">The sequence shown here is derived from an EMBL/GenBank/DDBJ whole genome shotgun (WGS) entry which is preliminary data.</text>
</comment>
<dbReference type="RefSeq" id="WP_158204785.1">
    <property type="nucleotide sequence ID" value="NZ_WSZK01000017.1"/>
</dbReference>
<dbReference type="EMBL" id="WSZK01000017">
    <property type="protein sequence ID" value="MWG35098.1"/>
    <property type="molecule type" value="Genomic_DNA"/>
</dbReference>
<feature type="transmembrane region" description="Helical" evidence="1">
    <location>
        <begin position="12"/>
        <end position="36"/>
    </location>
</feature>
<organism evidence="2 3">
    <name type="scientific">Halomarina oriensis</name>
    <dbReference type="NCBI Taxonomy" id="671145"/>
    <lineage>
        <taxon>Archaea</taxon>
        <taxon>Methanobacteriati</taxon>
        <taxon>Methanobacteriota</taxon>
        <taxon>Stenosarchaea group</taxon>
        <taxon>Halobacteria</taxon>
        <taxon>Halobacteriales</taxon>
        <taxon>Natronomonadaceae</taxon>
        <taxon>Halomarina</taxon>
    </lineage>
</organism>
<reference evidence="2 3" key="1">
    <citation type="submission" date="2019-12" db="EMBL/GenBank/DDBJ databases">
        <title>Halocatena pleomorpha gen. nov. sp. nov., an extremely halophilic archaeon of family Halobacteriaceae isolated from saltpan soil.</title>
        <authorList>
            <person name="Pal Y."/>
            <person name="Verma A."/>
            <person name="Krishnamurthi S."/>
            <person name="Kumar P."/>
        </authorList>
    </citation>
    <scope>NUCLEOTIDE SEQUENCE [LARGE SCALE GENOMIC DNA]</scope>
    <source>
        <strain evidence="2 3">JCM 16495</strain>
    </source>
</reference>
<gene>
    <name evidence="2" type="ORF">GQS65_11465</name>
</gene>
<feature type="transmembrane region" description="Helical" evidence="1">
    <location>
        <begin position="148"/>
        <end position="171"/>
    </location>
</feature>
<sequence>MTAGTLPASALAVPIAISPTLWVPVAMLGGFFAALVMDLPMGRLDEGSTPPLVAAGVLYDEPPNSLRPEQARSVHYTAGILAGVLYALVALVLDAVVPAVVTVAEVPLVSHLLAGAFVGLFLYSFFARGVLPRYGGGKRAVAATVRRSWAVSVGVFVVALLLFVPAFSFLLA</sequence>
<proteinExistence type="predicted"/>
<dbReference type="Proteomes" id="UP000451471">
    <property type="component" value="Unassembled WGS sequence"/>
</dbReference>
<dbReference type="AlphaFoldDB" id="A0A6B0GTQ3"/>
<keyword evidence="1" id="KW-0472">Membrane</keyword>
<keyword evidence="1" id="KW-0812">Transmembrane</keyword>
<evidence type="ECO:0000256" key="1">
    <source>
        <dbReference type="SAM" id="Phobius"/>
    </source>
</evidence>
<evidence type="ECO:0000313" key="2">
    <source>
        <dbReference type="EMBL" id="MWG35098.1"/>
    </source>
</evidence>
<keyword evidence="3" id="KW-1185">Reference proteome</keyword>
<evidence type="ECO:0000313" key="3">
    <source>
        <dbReference type="Proteomes" id="UP000451471"/>
    </source>
</evidence>
<feature type="transmembrane region" description="Helical" evidence="1">
    <location>
        <begin position="108"/>
        <end position="127"/>
    </location>
</feature>
<feature type="transmembrane region" description="Helical" evidence="1">
    <location>
        <begin position="74"/>
        <end position="96"/>
    </location>
</feature>
<dbReference type="OrthoDB" id="271634at2157"/>